<dbReference type="SMART" id="SM00089">
    <property type="entry name" value="PKD"/>
    <property type="match status" value="2"/>
</dbReference>
<dbReference type="Gene3D" id="3.30.1920.20">
    <property type="match status" value="2"/>
</dbReference>
<dbReference type="InterPro" id="IPR005084">
    <property type="entry name" value="CBM6"/>
</dbReference>
<dbReference type="KEGG" id="ahg:AHOG_11930"/>
<dbReference type="Pfam" id="PF22888">
    <property type="entry name" value="FIMAH"/>
    <property type="match status" value="1"/>
</dbReference>
<feature type="compositionally biased region" description="Low complexity" evidence="2">
    <location>
        <begin position="1230"/>
        <end position="1242"/>
    </location>
</feature>
<dbReference type="InterPro" id="IPR058094">
    <property type="entry name" value="Ig-like_OmpL47-like"/>
</dbReference>
<dbReference type="Pfam" id="PF06439">
    <property type="entry name" value="3keto-disac_hyd"/>
    <property type="match status" value="1"/>
</dbReference>
<dbReference type="PANTHER" id="PTHR19328:SF75">
    <property type="entry name" value="ALDOSE SUGAR DEHYDROGENASE YLII"/>
    <property type="match status" value="1"/>
</dbReference>
<dbReference type="Pfam" id="PF03422">
    <property type="entry name" value="CBM_6"/>
    <property type="match status" value="1"/>
</dbReference>
<dbReference type="GO" id="GO:0030246">
    <property type="term" value="F:carbohydrate binding"/>
    <property type="evidence" value="ECO:0007669"/>
    <property type="project" value="InterPro"/>
</dbReference>
<dbReference type="PROSITE" id="PS51175">
    <property type="entry name" value="CBM6"/>
    <property type="match status" value="1"/>
</dbReference>
<dbReference type="SUPFAM" id="SSF49785">
    <property type="entry name" value="Galactose-binding domain-like"/>
    <property type="match status" value="1"/>
</dbReference>
<dbReference type="InterPro" id="IPR022409">
    <property type="entry name" value="PKD/Chitinase_dom"/>
</dbReference>
<feature type="chain" id="PRO_5043803199" evidence="3">
    <location>
        <begin position="28"/>
        <end position="1591"/>
    </location>
</feature>
<name>A0A221W2V0_9PSEU</name>
<dbReference type="RefSeq" id="WP_093941427.1">
    <property type="nucleotide sequence ID" value="NZ_CP022521.1"/>
</dbReference>
<dbReference type="InterPro" id="IPR000601">
    <property type="entry name" value="PKD_dom"/>
</dbReference>
<proteinExistence type="predicted"/>
<dbReference type="CDD" id="cd04084">
    <property type="entry name" value="CBM6_xylanase-like"/>
    <property type="match status" value="1"/>
</dbReference>
<feature type="signal peptide" evidence="3">
    <location>
        <begin position="1"/>
        <end position="27"/>
    </location>
</feature>
<dbReference type="InterPro" id="IPR006584">
    <property type="entry name" value="Cellulose-bd_IV"/>
</dbReference>
<feature type="region of interest" description="Disordered" evidence="2">
    <location>
        <begin position="1263"/>
        <end position="1286"/>
    </location>
</feature>
<dbReference type="InterPro" id="IPR010496">
    <property type="entry name" value="AL/BT2_dom"/>
</dbReference>
<dbReference type="SUPFAM" id="SSF49299">
    <property type="entry name" value="PKD domain"/>
    <property type="match status" value="2"/>
</dbReference>
<keyword evidence="1 3" id="KW-0732">Signal</keyword>
<keyword evidence="4" id="KW-0560">Oxidoreductase</keyword>
<reference evidence="4 5" key="1">
    <citation type="submission" date="2017-07" db="EMBL/GenBank/DDBJ databases">
        <title>Complete genome sequence of Actinoalloteichus hoggarensis DSM 45943, type strain of Actinoalloteichus hoggarensis.</title>
        <authorList>
            <person name="Ruckert C."/>
            <person name="Nouioui I."/>
            <person name="Willmese J."/>
            <person name="van Wezel G."/>
            <person name="Klenk H.-P."/>
            <person name="Kalinowski J."/>
            <person name="Zotchev S.B."/>
        </authorList>
    </citation>
    <scope>NUCLEOTIDE SEQUENCE [LARGE SCALE GENOMIC DNA]</scope>
    <source>
        <strain evidence="4 5">DSM 45943</strain>
    </source>
</reference>
<dbReference type="Pfam" id="PF18911">
    <property type="entry name" value="PKD_4"/>
    <property type="match status" value="2"/>
</dbReference>
<organism evidence="4 5">
    <name type="scientific">Actinoalloteichus hoggarensis</name>
    <dbReference type="NCBI Taxonomy" id="1470176"/>
    <lineage>
        <taxon>Bacteria</taxon>
        <taxon>Bacillati</taxon>
        <taxon>Actinomycetota</taxon>
        <taxon>Actinomycetes</taxon>
        <taxon>Pseudonocardiales</taxon>
        <taxon>Pseudonocardiaceae</taxon>
        <taxon>Actinoalloteichus</taxon>
    </lineage>
</organism>
<dbReference type="Proteomes" id="UP000204221">
    <property type="component" value="Chromosome"/>
</dbReference>
<protein>
    <submittedName>
        <fullName evidence="4">Quinoprotein glucose dehydrogenase B</fullName>
        <ecNumber evidence="4">1.1.5.2</ecNumber>
    </submittedName>
</protein>
<evidence type="ECO:0000256" key="1">
    <source>
        <dbReference type="ARBA" id="ARBA00022729"/>
    </source>
</evidence>
<dbReference type="Gene3D" id="2.60.40.10">
    <property type="entry name" value="Immunoglobulins"/>
    <property type="match status" value="2"/>
</dbReference>
<dbReference type="OrthoDB" id="8217716at2"/>
<dbReference type="Gene3D" id="2.120.10.30">
    <property type="entry name" value="TolB, C-terminal domain"/>
    <property type="match status" value="1"/>
</dbReference>
<dbReference type="InterPro" id="IPR006311">
    <property type="entry name" value="TAT_signal"/>
</dbReference>
<evidence type="ECO:0000313" key="5">
    <source>
        <dbReference type="Proteomes" id="UP000204221"/>
    </source>
</evidence>
<feature type="region of interest" description="Disordered" evidence="2">
    <location>
        <begin position="1219"/>
        <end position="1251"/>
    </location>
</feature>
<dbReference type="InterPro" id="IPR012938">
    <property type="entry name" value="Glc/Sorbosone_DH"/>
</dbReference>
<dbReference type="Gene3D" id="2.60.120.560">
    <property type="entry name" value="Exo-inulinase, domain 1"/>
    <property type="match status" value="1"/>
</dbReference>
<accession>A0A221W2V0</accession>
<dbReference type="GO" id="GO:0016787">
    <property type="term" value="F:hydrolase activity"/>
    <property type="evidence" value="ECO:0007669"/>
    <property type="project" value="InterPro"/>
</dbReference>
<dbReference type="EC" id="1.1.5.2" evidence="4"/>
<keyword evidence="5" id="KW-1185">Reference proteome</keyword>
<dbReference type="PANTHER" id="PTHR19328">
    <property type="entry name" value="HEDGEHOG-INTERACTING PROTEIN"/>
    <property type="match status" value="1"/>
</dbReference>
<dbReference type="GO" id="GO:0008876">
    <property type="term" value="F:quinoprotein glucose dehydrogenase activity"/>
    <property type="evidence" value="ECO:0007669"/>
    <property type="project" value="UniProtKB-EC"/>
</dbReference>
<dbReference type="SMART" id="SM00606">
    <property type="entry name" value="CBD_IV"/>
    <property type="match status" value="1"/>
</dbReference>
<sequence>MSSIRRRALGLALGAALLVPLAGVAPAAAQQADQHSPDASPRLTQVPEDLTPFAEAAGEFEKIQLTEDVGEPMALAVVPDGRVLMTDRRGTIKIFNPDSYNVTTAAEIQVYAGEEDGLQGIAVDPDFEENGWVYTYYSPPDPEPRNRLSRFTLDGDVLDLESEQIILEVPTQRDLCCHVGGDIDFDSEGNLYLSTGDNTNSWASDGYTPIDEREGRSAFDAQRSSGNTNDLRGKLLRIHVEEDGGYTIPEGNLFPEGTEGTRAEIYYMGLRNPFRFSVDQETDRIFLGVVGPDARDGNPDRGPHAYDEVYLMDGPGNGGWPFCMGPNEPYRDYDFTTGESGPAFDCDAPVNDSPNNTGLTDLPPATPADIYYTYGCSEEFPEISCEGGNSAFGGPVYRYDESLDSPTKFPESYDGAHFFYEYSRNFVADVRFDENGDYSSMTPFLAELDFNQPMDMEFGPEGSLYVIEYGGGFFTPGTYAGLYRIDHTGGVQSPDVSLATTETSGDAPLEVTFDATGTTDPNGGELTFAWDYEGDGVDDADGISGTHTYTENGVYNAKLTVTNSAGRETVRRVTITIGNFAPQVAFDTPGDGSLFEWGDRVAYDVTVEDQEDGTVGDGISCSAVTVQTALGHDSHAHPQSNIQNCQGVTTIQEDGGHGGDANLFYVLRSSYEDRGNEGVAPTSGEHEIILQPKRKQAIHHDGAEGVEIVDDEAAEGGRTLGAVHAGDWVSFAPYNLSMIDSVRLRAAGLAGGTVELRADAPDGELIAATEVPAGSGEYVELDPVEISAPEGTFELFVVFDGESDEELLNLNYFEFDGLGAAGPRVVHAESDVSRGAAPLTANLTVSGEALPEGTTFSWDLGDGATAEGAAVSHEYQATGEYTASVTATDADGVVRGSAETTVSVFDPIDGTIEVTPESAELETRDQQQVSATFTPGEGTPADSPVSIEVYRSSPASDLPPGHTEGEPFVRVEQHIAEPDEEGTVSFDYTSTVGATDRIVACLGYGGSCVRGESLVVTDDGPVNLRDDLALDDGVVTWEATADDEGWITLYDGKSLAGWDHVGAGGFEVTEEGLLAPRSGGFGILYYADAEFEDYVLEAEYESFSVSANSGLFQRFPDPEGDAGVPGREGYEVAILDRVDDVLNRTGSINGLMAAKYLTAKPPYGGWNLFEIEVTGDQYNVVLNDRVVTEYTGDGTRGQGGHIGLENSNSNQLHFRNIRIKPTGDGGGEDSTAPVTTASTTPSEPDGREGWYTTSPVEITLEATDDASGVDTTEYRLDDGDWTTYDQPLTLTDDGTHTLDYRSTDTAGNIEDTQTLHLAIDTTAPTTEATFPDSSDGGWHDGEVTVALAGTDEGSGVARTEWSLDGGDWTAYEEPVSVSGEGPHSLLYRSVDVAGNVEDEKAATILIDHTAPTLVVAGVADGRVYGDATDLVLHWHAEDNTSGLDTVIGTLNDEEIDSGEYVPLHQLPLGMQELSVAATDLAGNTTEQSISFATTTSTRDISQLIDRFRATNRLSLTATTQLRDQLTTARLAEARGDDFATIEELQTLQTLVNDTTLVTAGDIRTTLDRDIQAVIDAIEGVAVTGSSDDAVE</sequence>
<evidence type="ECO:0000256" key="3">
    <source>
        <dbReference type="SAM" id="SignalP"/>
    </source>
</evidence>
<dbReference type="EMBL" id="CP022521">
    <property type="protein sequence ID" value="ASO20029.1"/>
    <property type="molecule type" value="Genomic_DNA"/>
</dbReference>
<evidence type="ECO:0000256" key="2">
    <source>
        <dbReference type="SAM" id="MobiDB-lite"/>
    </source>
</evidence>
<dbReference type="CDD" id="cd00146">
    <property type="entry name" value="PKD"/>
    <property type="match status" value="2"/>
</dbReference>
<dbReference type="Pfam" id="PF07995">
    <property type="entry name" value="GSDH"/>
    <property type="match status" value="1"/>
</dbReference>
<dbReference type="InterPro" id="IPR011041">
    <property type="entry name" value="Quinoprot_gluc/sorb_DH_b-prop"/>
</dbReference>
<dbReference type="InterPro" id="IPR008979">
    <property type="entry name" value="Galactose-bd-like_sf"/>
</dbReference>
<dbReference type="SUPFAM" id="SSF50952">
    <property type="entry name" value="Soluble quinoprotein glucose dehydrogenase"/>
    <property type="match status" value="1"/>
</dbReference>
<dbReference type="PROSITE" id="PS51318">
    <property type="entry name" value="TAT"/>
    <property type="match status" value="1"/>
</dbReference>
<evidence type="ECO:0000313" key="4">
    <source>
        <dbReference type="EMBL" id="ASO20029.1"/>
    </source>
</evidence>
<dbReference type="NCBIfam" id="NF047446">
    <property type="entry name" value="barrel_OmpL47"/>
    <property type="match status" value="2"/>
</dbReference>
<dbReference type="InterPro" id="IPR013783">
    <property type="entry name" value="Ig-like_fold"/>
</dbReference>
<gene>
    <name evidence="4" type="primary">gdhB1</name>
    <name evidence="4" type="ORF">AHOG_11930</name>
</gene>
<dbReference type="InterPro" id="IPR035986">
    <property type="entry name" value="PKD_dom_sf"/>
</dbReference>
<dbReference type="PROSITE" id="PS50093">
    <property type="entry name" value="PKD"/>
    <property type="match status" value="2"/>
</dbReference>
<dbReference type="Gene3D" id="2.60.120.260">
    <property type="entry name" value="Galactose-binding domain-like"/>
    <property type="match status" value="1"/>
</dbReference>
<dbReference type="InterPro" id="IPR054470">
    <property type="entry name" value="FIMAH_dom"/>
</dbReference>
<dbReference type="GO" id="GO:0005975">
    <property type="term" value="P:carbohydrate metabolic process"/>
    <property type="evidence" value="ECO:0007669"/>
    <property type="project" value="UniProtKB-ARBA"/>
</dbReference>
<dbReference type="InterPro" id="IPR011042">
    <property type="entry name" value="6-blade_b-propeller_TolB-like"/>
</dbReference>